<evidence type="ECO:0000313" key="3">
    <source>
        <dbReference type="EMBL" id="NGO08407.1"/>
    </source>
</evidence>
<organism evidence="3 4">
    <name type="scientific">Streptomyces scabichelini</name>
    <dbReference type="NCBI Taxonomy" id="2711217"/>
    <lineage>
        <taxon>Bacteria</taxon>
        <taxon>Bacillati</taxon>
        <taxon>Actinomycetota</taxon>
        <taxon>Actinomycetes</taxon>
        <taxon>Kitasatosporales</taxon>
        <taxon>Streptomycetaceae</taxon>
        <taxon>Streptomyces</taxon>
    </lineage>
</organism>
<dbReference type="Proteomes" id="UP000472335">
    <property type="component" value="Unassembled WGS sequence"/>
</dbReference>
<protein>
    <submittedName>
        <fullName evidence="3">Alpha/beta hydrolase</fullName>
    </submittedName>
</protein>
<dbReference type="RefSeq" id="WP_165258145.1">
    <property type="nucleotide sequence ID" value="NZ_JAAKZY010000030.1"/>
</dbReference>
<dbReference type="InterPro" id="IPR029058">
    <property type="entry name" value="AB_hydrolase_fold"/>
</dbReference>
<accession>A0A6G4V3F9</accession>
<name>A0A6G4V3F9_9ACTN</name>
<proteinExistence type="predicted"/>
<reference evidence="3 4" key="1">
    <citation type="submission" date="2020-02" db="EMBL/GenBank/DDBJ databases">
        <title>Whole-genome analyses of novel actinobacteria.</title>
        <authorList>
            <person name="Sahin N."/>
            <person name="Gencbay T."/>
        </authorList>
    </citation>
    <scope>NUCLEOTIDE SEQUENCE [LARGE SCALE GENOMIC DNA]</scope>
    <source>
        <strain evidence="3 4">HC44</strain>
    </source>
</reference>
<dbReference type="GO" id="GO:0016787">
    <property type="term" value="F:hydrolase activity"/>
    <property type="evidence" value="ECO:0007669"/>
    <property type="project" value="UniProtKB-KW"/>
</dbReference>
<comment type="caution">
    <text evidence="3">The sequence shown here is derived from an EMBL/GenBank/DDBJ whole genome shotgun (WGS) entry which is preliminary data.</text>
</comment>
<dbReference type="AlphaFoldDB" id="A0A6G4V3F9"/>
<dbReference type="PANTHER" id="PTHR43037:SF5">
    <property type="entry name" value="FERULOYL ESTERASE"/>
    <property type="match status" value="1"/>
</dbReference>
<evidence type="ECO:0000256" key="2">
    <source>
        <dbReference type="ARBA" id="ARBA00022801"/>
    </source>
</evidence>
<dbReference type="EMBL" id="JAAKZY010000030">
    <property type="protein sequence ID" value="NGO08407.1"/>
    <property type="molecule type" value="Genomic_DNA"/>
</dbReference>
<dbReference type="Gene3D" id="3.40.50.1820">
    <property type="entry name" value="alpha/beta hydrolase"/>
    <property type="match status" value="1"/>
</dbReference>
<dbReference type="PANTHER" id="PTHR43037">
    <property type="entry name" value="UNNAMED PRODUCT-RELATED"/>
    <property type="match status" value="1"/>
</dbReference>
<evidence type="ECO:0000256" key="1">
    <source>
        <dbReference type="ARBA" id="ARBA00022729"/>
    </source>
</evidence>
<keyword evidence="2 3" id="KW-0378">Hydrolase</keyword>
<keyword evidence="1" id="KW-0732">Signal</keyword>
<sequence>MAGYVRPSERGGPAHPSQYYSGGATTVFASRFDQRFSFCAYVPSAHDPDGAPLPLAVLQHGTGRRGPQYRDNFAEWGERHGCLVLCPLFPAGIGDPDDLHNFKFLEYGDIRYDQVLLEIVAEAGARWNTDTSRFLLHGFSGGGQFVHRFAYLHPDRLSGLSIGAPGRITHLDSERPWWVGLKGFEEKFGRPPRLAELRDVPVQMVVGSEDTETWEINNVGDSNWMDGADAHGRTRLERLKALSADFERHGIPVRFDVVPGVGHEAMYVLEPVKDFFTSILEDLEEGSGR</sequence>
<evidence type="ECO:0000313" key="4">
    <source>
        <dbReference type="Proteomes" id="UP000472335"/>
    </source>
</evidence>
<dbReference type="SUPFAM" id="SSF53474">
    <property type="entry name" value="alpha/beta-Hydrolases"/>
    <property type="match status" value="1"/>
</dbReference>
<dbReference type="InterPro" id="IPR050955">
    <property type="entry name" value="Plant_Biomass_Hydrol_Est"/>
</dbReference>
<keyword evidence="4" id="KW-1185">Reference proteome</keyword>
<gene>
    <name evidence="3" type="ORF">G5C60_12435</name>
</gene>